<dbReference type="RefSeq" id="WP_416205196.1">
    <property type="nucleotide sequence ID" value="NZ_JBBKTX010000005.1"/>
</dbReference>
<accession>A0ABW8NFX5</accession>
<gene>
    <name evidence="2" type="ORF">WG929_05325</name>
</gene>
<sequence>MTDVSTAVMPPLNAFAVELANHIAGINEINAMNHPAPNGKEKYSVQTEFGTVFENRNWLGNKIIATQRKIMLIIVVATSRFTLYLPCMANSLLVRMRGFWASRFLGNHRNYLNNRK</sequence>
<protein>
    <submittedName>
        <fullName evidence="2">Uncharacterized protein</fullName>
    </submittedName>
</protein>
<evidence type="ECO:0000313" key="2">
    <source>
        <dbReference type="EMBL" id="MFK4751830.1"/>
    </source>
</evidence>
<proteinExistence type="predicted"/>
<dbReference type="Proteomes" id="UP001620597">
    <property type="component" value="Unassembled WGS sequence"/>
</dbReference>
<reference evidence="2 3" key="1">
    <citation type="submission" date="2024-03" db="EMBL/GenBank/DDBJ databases">
        <title>High-quality draft genome sequence of Oceanobacter sp. wDCs-4.</title>
        <authorList>
            <person name="Dong C."/>
        </authorList>
    </citation>
    <scope>NUCLEOTIDE SEQUENCE [LARGE SCALE GENOMIC DNA]</scope>
    <source>
        <strain evidence="3">wDCs-4</strain>
    </source>
</reference>
<comment type="caution">
    <text evidence="2">The sequence shown here is derived from an EMBL/GenBank/DDBJ whole genome shotgun (WGS) entry which is preliminary data.</text>
</comment>
<dbReference type="EMBL" id="JBBKTX010000005">
    <property type="protein sequence ID" value="MFK4751830.1"/>
    <property type="molecule type" value="Genomic_DNA"/>
</dbReference>
<keyword evidence="1" id="KW-1133">Transmembrane helix</keyword>
<evidence type="ECO:0000256" key="1">
    <source>
        <dbReference type="SAM" id="Phobius"/>
    </source>
</evidence>
<keyword evidence="1" id="KW-0472">Membrane</keyword>
<evidence type="ECO:0000313" key="3">
    <source>
        <dbReference type="Proteomes" id="UP001620597"/>
    </source>
</evidence>
<keyword evidence="1" id="KW-0812">Transmembrane</keyword>
<feature type="transmembrane region" description="Helical" evidence="1">
    <location>
        <begin position="70"/>
        <end position="93"/>
    </location>
</feature>
<keyword evidence="3" id="KW-1185">Reference proteome</keyword>
<organism evidence="2 3">
    <name type="scientific">Oceanobacter antarcticus</name>
    <dbReference type="NCBI Taxonomy" id="3133425"/>
    <lineage>
        <taxon>Bacteria</taxon>
        <taxon>Pseudomonadati</taxon>
        <taxon>Pseudomonadota</taxon>
        <taxon>Gammaproteobacteria</taxon>
        <taxon>Oceanospirillales</taxon>
        <taxon>Oceanospirillaceae</taxon>
        <taxon>Oceanobacter</taxon>
    </lineage>
</organism>
<name>A0ABW8NFX5_9GAMM</name>